<evidence type="ECO:0000313" key="2">
    <source>
        <dbReference type="Proteomes" id="UP000241818"/>
    </source>
</evidence>
<reference evidence="1 2" key="1">
    <citation type="journal article" date="2018" name="New Phytol.">
        <title>Comparative genomics and transcriptomics depict ericoid mycorrhizal fungi as versatile saprotrophs and plant mutualists.</title>
        <authorList>
            <person name="Martino E."/>
            <person name="Morin E."/>
            <person name="Grelet G.A."/>
            <person name="Kuo A."/>
            <person name="Kohler A."/>
            <person name="Daghino S."/>
            <person name="Barry K.W."/>
            <person name="Cichocki N."/>
            <person name="Clum A."/>
            <person name="Dockter R.B."/>
            <person name="Hainaut M."/>
            <person name="Kuo R.C."/>
            <person name="LaButti K."/>
            <person name="Lindahl B.D."/>
            <person name="Lindquist E.A."/>
            <person name="Lipzen A."/>
            <person name="Khouja H.R."/>
            <person name="Magnuson J."/>
            <person name="Murat C."/>
            <person name="Ohm R.A."/>
            <person name="Singer S.W."/>
            <person name="Spatafora J.W."/>
            <person name="Wang M."/>
            <person name="Veneault-Fourrey C."/>
            <person name="Henrissat B."/>
            <person name="Grigoriev I.V."/>
            <person name="Martin F.M."/>
            <person name="Perotto S."/>
        </authorList>
    </citation>
    <scope>NUCLEOTIDE SEQUENCE [LARGE SCALE GENOMIC DNA]</scope>
    <source>
        <strain evidence="1 2">ATCC 22711</strain>
    </source>
</reference>
<gene>
    <name evidence="1" type="ORF">M430DRAFT_27832</name>
</gene>
<dbReference type="GeneID" id="36573816"/>
<accession>A0A2T3B1E0</accession>
<keyword evidence="2" id="KW-1185">Reference proteome</keyword>
<dbReference type="EMBL" id="KZ679011">
    <property type="protein sequence ID" value="PSS18373.1"/>
    <property type="molecule type" value="Genomic_DNA"/>
</dbReference>
<organism evidence="1 2">
    <name type="scientific">Amorphotheca resinae ATCC 22711</name>
    <dbReference type="NCBI Taxonomy" id="857342"/>
    <lineage>
        <taxon>Eukaryota</taxon>
        <taxon>Fungi</taxon>
        <taxon>Dikarya</taxon>
        <taxon>Ascomycota</taxon>
        <taxon>Pezizomycotina</taxon>
        <taxon>Leotiomycetes</taxon>
        <taxon>Helotiales</taxon>
        <taxon>Amorphothecaceae</taxon>
        <taxon>Amorphotheca</taxon>
    </lineage>
</organism>
<dbReference type="AlphaFoldDB" id="A0A2T3B1E0"/>
<dbReference type="InParanoid" id="A0A2T3B1E0"/>
<dbReference type="OrthoDB" id="341259at2759"/>
<sequence>MQCCPANSNASQNSKPSFHLATLFLIISSYKPIESVHESRNTIDPLTALSVASSVIQFVDFGSKLLSFSRQLYKSKEGVLTENVDVKTITEDITTLVKGLRGKLPEHRGISVLKPSEDGKALDKLCRRCKLKVKKKKSEGKEEEKGKAASRTQVADLNVGPSFALGKPKESILNYGSSINSKLPQAAHFRSGALNDLAVQQSHTSHQLEQSTRLILDTFLNNRDGLANQLSKHGKSAQKINEFLREKLDVVGQLQTTKSLKDSENQDVDNFATTL</sequence>
<dbReference type="RefSeq" id="XP_024720725.1">
    <property type="nucleotide sequence ID" value="XM_024865735.1"/>
</dbReference>
<protein>
    <submittedName>
        <fullName evidence="1">Uncharacterized protein</fullName>
    </submittedName>
</protein>
<dbReference type="Proteomes" id="UP000241818">
    <property type="component" value="Unassembled WGS sequence"/>
</dbReference>
<proteinExistence type="predicted"/>
<name>A0A2T3B1E0_AMORE</name>
<evidence type="ECO:0000313" key="1">
    <source>
        <dbReference type="EMBL" id="PSS18373.1"/>
    </source>
</evidence>